<evidence type="ECO:0000313" key="2">
    <source>
        <dbReference type="EMBL" id="AYV79486.1"/>
    </source>
</evidence>
<name>A0A3G4ZX60_9VIRU</name>
<reference evidence="2" key="1">
    <citation type="submission" date="2018-10" db="EMBL/GenBank/DDBJ databases">
        <title>Hidden diversity of soil giant viruses.</title>
        <authorList>
            <person name="Schulz F."/>
            <person name="Alteio L."/>
            <person name="Goudeau D."/>
            <person name="Ryan E.M."/>
            <person name="Malmstrom R.R."/>
            <person name="Blanchard J."/>
            <person name="Woyke T."/>
        </authorList>
    </citation>
    <scope>NUCLEOTIDE SEQUENCE</scope>
    <source>
        <strain evidence="2">FNV1</strain>
    </source>
</reference>
<keyword evidence="1" id="KW-0472">Membrane</keyword>
<dbReference type="EMBL" id="MK072148">
    <property type="protein sequence ID" value="AYV79486.1"/>
    <property type="molecule type" value="Genomic_DNA"/>
</dbReference>
<protein>
    <submittedName>
        <fullName evidence="2">Uncharacterized protein</fullName>
    </submittedName>
</protein>
<keyword evidence="1" id="KW-0812">Transmembrane</keyword>
<proteinExistence type="predicted"/>
<sequence length="164" mass="17913">MDSDNNVCYTQKTNSGNGWCNPPIEQPRLTGNTCIGANDWAPANWCYHVNDSKDSVTADMPSVPYNFDTVESMVVLHEDSTPKPDKLNTANSPNGAYLAGDMHKTDIQASAGEMIVNSQYEGKQLEPRDIKHKSCHCAKALFGTLIICAIAGVVYMVMTNGLRL</sequence>
<keyword evidence="1" id="KW-1133">Transmembrane helix</keyword>
<evidence type="ECO:0000256" key="1">
    <source>
        <dbReference type="SAM" id="Phobius"/>
    </source>
</evidence>
<feature type="transmembrane region" description="Helical" evidence="1">
    <location>
        <begin position="140"/>
        <end position="158"/>
    </location>
</feature>
<organism evidence="2">
    <name type="scientific">Faunusvirus sp</name>
    <dbReference type="NCBI Taxonomy" id="2487766"/>
    <lineage>
        <taxon>Viruses</taxon>
        <taxon>Varidnaviria</taxon>
        <taxon>Bamfordvirae</taxon>
        <taxon>Nucleocytoviricota</taxon>
        <taxon>Megaviricetes</taxon>
        <taxon>Imitervirales</taxon>
        <taxon>Mimiviridae</taxon>
    </lineage>
</organism>
<accession>A0A3G4ZX60</accession>
<gene>
    <name evidence="2" type="ORF">Faunusvirus17_5</name>
</gene>